<organism evidence="2 3">
    <name type="scientific">Geobacillus phage TP-84</name>
    <dbReference type="NCBI Taxonomy" id="1965361"/>
    <lineage>
        <taxon>Viruses</taxon>
        <taxon>Duplodnaviria</taxon>
        <taxon>Heunggongvirae</taxon>
        <taxon>Uroviricota</taxon>
        <taxon>Caudoviricetes</taxon>
        <taxon>Saundersvirus</taxon>
        <taxon>Saundersvirus Tp84</taxon>
    </lineage>
</organism>
<reference evidence="2" key="1">
    <citation type="submission" date="2017-10" db="EMBL/GenBank/DDBJ databases">
        <title>Sequence, genome organization and annotation of the thermophilic 47,7-kb bacterophage TO-84 that infects Geobacillus stearothermophilus.</title>
        <authorList>
            <person name="Skowron P.M."/>
            <person name="Kropinski A."/>
            <person name="Los M."/>
        </authorList>
    </citation>
    <scope>NUCLEOTIDE SEQUENCE [LARGE SCALE GENOMIC DNA]</scope>
</reference>
<feature type="compositionally biased region" description="Basic and acidic residues" evidence="1">
    <location>
        <begin position="30"/>
        <end position="39"/>
    </location>
</feature>
<name>A0A1U9WQQ8_9CAUD</name>
<evidence type="ECO:0000256" key="1">
    <source>
        <dbReference type="SAM" id="MobiDB-lite"/>
    </source>
</evidence>
<dbReference type="KEGG" id="vg:40075887"/>
<evidence type="ECO:0000313" key="2">
    <source>
        <dbReference type="EMBL" id="AQY55099.1"/>
    </source>
</evidence>
<keyword evidence="3" id="KW-1185">Reference proteome</keyword>
<dbReference type="EMBL" id="KY565347">
    <property type="protein sequence ID" value="AQY55099.1"/>
    <property type="molecule type" value="Genomic_DNA"/>
</dbReference>
<feature type="compositionally biased region" description="Polar residues" evidence="1">
    <location>
        <begin position="1"/>
        <end position="12"/>
    </location>
</feature>
<evidence type="ECO:0000313" key="3">
    <source>
        <dbReference type="Proteomes" id="UP000225660"/>
    </source>
</evidence>
<feature type="region of interest" description="Disordered" evidence="1">
    <location>
        <begin position="1"/>
        <end position="39"/>
    </location>
</feature>
<protein>
    <submittedName>
        <fullName evidence="2">Terminase small subunit</fullName>
    </submittedName>
</protein>
<accession>A0A1U9WQQ8</accession>
<dbReference type="Proteomes" id="UP000225660">
    <property type="component" value="Segment"/>
</dbReference>
<proteinExistence type="predicted"/>
<dbReference type="RefSeq" id="YP_009600046.1">
    <property type="nucleotide sequence ID" value="NC_041918.2"/>
</dbReference>
<sequence>MFNSYQNDTTMFHSEGVKPSVAKKKKDKHVPHAEKQRIETPEQKQAFETYFMMGEDRSYRKLAKMLNKGVTTIYNWAQWFNWQERIEEREKQVQKIVEERNNKTMAELKLEQARLIDATLSRFWEKVKAGKIEIESWQDYERLWRIRCEIGGEADRKQSGALTELTNMIVKVGEQIMAKQQEKADDEE</sequence>
<dbReference type="GeneID" id="40075887"/>